<dbReference type="Gene3D" id="2.10.25.10">
    <property type="entry name" value="Laminin"/>
    <property type="match status" value="6"/>
</dbReference>
<dbReference type="PROSITE" id="PS50825">
    <property type="entry name" value="HYR"/>
    <property type="match status" value="1"/>
</dbReference>
<dbReference type="SUPFAM" id="SSF56436">
    <property type="entry name" value="C-type lectin-like"/>
    <property type="match status" value="1"/>
</dbReference>
<dbReference type="Pfam" id="PF13385">
    <property type="entry name" value="Laminin_G_3"/>
    <property type="match status" value="1"/>
</dbReference>
<feature type="region of interest" description="Disordered" evidence="16">
    <location>
        <begin position="3799"/>
        <end position="3836"/>
    </location>
</feature>
<feature type="disulfide bond" evidence="13">
    <location>
        <begin position="2629"/>
        <end position="2638"/>
    </location>
</feature>
<dbReference type="PROSITE" id="PS50041">
    <property type="entry name" value="C_TYPE_LECTIN_2"/>
    <property type="match status" value="1"/>
</dbReference>
<evidence type="ECO:0000256" key="17">
    <source>
        <dbReference type="SAM" id="Phobius"/>
    </source>
</evidence>
<feature type="disulfide bond" evidence="13">
    <location>
        <begin position="2509"/>
        <end position="2518"/>
    </location>
</feature>
<evidence type="ECO:0000259" key="23">
    <source>
        <dbReference type="PROSITE" id="PS50923"/>
    </source>
</evidence>
<feature type="domain" description="EGF-like" evidence="19">
    <location>
        <begin position="2719"/>
        <end position="2757"/>
    </location>
</feature>
<keyword evidence="9 17" id="KW-1133">Transmembrane helix</keyword>
<dbReference type="SMART" id="SM00032">
    <property type="entry name" value="CCP"/>
    <property type="match status" value="7"/>
</dbReference>
<keyword evidence="3" id="KW-0964">Secreted</keyword>
<dbReference type="GO" id="GO:0005739">
    <property type="term" value="C:mitochondrion"/>
    <property type="evidence" value="ECO:0007669"/>
    <property type="project" value="TreeGrafter"/>
</dbReference>
<dbReference type="InterPro" id="IPR009030">
    <property type="entry name" value="Growth_fac_rcpt_cys_sf"/>
</dbReference>
<evidence type="ECO:0000256" key="2">
    <source>
        <dbReference type="ARBA" id="ARBA00010982"/>
    </source>
</evidence>
<keyword evidence="7" id="KW-0732">Signal</keyword>
<feature type="domain" description="Sushi" evidence="23">
    <location>
        <begin position="967"/>
        <end position="1023"/>
    </location>
</feature>
<dbReference type="InterPro" id="IPR036055">
    <property type="entry name" value="LDL_receptor-like_sf"/>
</dbReference>
<feature type="transmembrane region" description="Helical" evidence="17">
    <location>
        <begin position="3547"/>
        <end position="3571"/>
    </location>
</feature>
<dbReference type="PROSITE" id="PS01187">
    <property type="entry name" value="EGF_CA"/>
    <property type="match status" value="1"/>
</dbReference>
<evidence type="ECO:0000256" key="3">
    <source>
        <dbReference type="ARBA" id="ARBA00022525"/>
    </source>
</evidence>
<dbReference type="PANTHER" id="PTHR18919:SF107">
    <property type="entry name" value="ACETYL-COA ACETYLTRANSFERASE, CYTOSOLIC"/>
    <property type="match status" value="1"/>
</dbReference>
<dbReference type="Gene3D" id="4.10.400.10">
    <property type="entry name" value="Low-density Lipoprotein Receptor"/>
    <property type="match status" value="1"/>
</dbReference>
<dbReference type="InterPro" id="IPR011641">
    <property type="entry name" value="Tyr-kin_ephrin_A/B_rcpt-like"/>
</dbReference>
<evidence type="ECO:0000256" key="12">
    <source>
        <dbReference type="ARBA" id="ARBA00023315"/>
    </source>
</evidence>
<evidence type="ECO:0000256" key="9">
    <source>
        <dbReference type="ARBA" id="ARBA00022989"/>
    </source>
</evidence>
<feature type="disulfide bond" evidence="13">
    <location>
        <begin position="2525"/>
        <end position="2535"/>
    </location>
</feature>
<keyword evidence="11" id="KW-0325">Glycoprotein</keyword>
<dbReference type="InterPro" id="IPR020616">
    <property type="entry name" value="Thiolase_N"/>
</dbReference>
<dbReference type="InterPro" id="IPR016186">
    <property type="entry name" value="C-type_lectin-like/link_sf"/>
</dbReference>
<keyword evidence="12" id="KW-0012">Acyltransferase</keyword>
<evidence type="ECO:0000256" key="11">
    <source>
        <dbReference type="ARBA" id="ARBA00023180"/>
    </source>
</evidence>
<feature type="region of interest" description="Disordered" evidence="16">
    <location>
        <begin position="3623"/>
        <end position="3645"/>
    </location>
</feature>
<comment type="caution">
    <text evidence="13">Lacks conserved residue(s) required for the propagation of feature annotation.</text>
</comment>
<dbReference type="SUPFAM" id="SSF57196">
    <property type="entry name" value="EGF/Laminin"/>
    <property type="match status" value="6"/>
</dbReference>
<feature type="domain" description="EGF-like" evidence="19">
    <location>
        <begin position="2558"/>
        <end position="2600"/>
    </location>
</feature>
<feature type="disulfide bond" evidence="13">
    <location>
        <begin position="2590"/>
        <end position="2599"/>
    </location>
</feature>
<evidence type="ECO:0000259" key="20">
    <source>
        <dbReference type="PROSITE" id="PS50041"/>
    </source>
</evidence>
<feature type="domain" description="EGF-like" evidence="19">
    <location>
        <begin position="2601"/>
        <end position="2639"/>
    </location>
</feature>
<dbReference type="Gene3D" id="2.60.40.10">
    <property type="entry name" value="Immunoglobulins"/>
    <property type="match status" value="1"/>
</dbReference>
<evidence type="ECO:0000259" key="22">
    <source>
        <dbReference type="PROSITE" id="PS50835"/>
    </source>
</evidence>
<dbReference type="InterPro" id="IPR020615">
    <property type="entry name" value="Thiolase_acyl_enz_int_AS"/>
</dbReference>
<proteinExistence type="inferred from homology"/>
<protein>
    <recommendedName>
        <fullName evidence="26">3-ketoacyl-CoA thiolase, mitochondrial</fullName>
    </recommendedName>
</protein>
<dbReference type="PROSITE" id="PS50026">
    <property type="entry name" value="EGF_3"/>
    <property type="match status" value="7"/>
</dbReference>
<dbReference type="InterPro" id="IPR036179">
    <property type="entry name" value="Ig-like_dom_sf"/>
</dbReference>
<dbReference type="CDD" id="cd00054">
    <property type="entry name" value="EGF_CA"/>
    <property type="match status" value="3"/>
</dbReference>
<feature type="domain" description="Sushi" evidence="23">
    <location>
        <begin position="1024"/>
        <end position="1092"/>
    </location>
</feature>
<feature type="domain" description="EGF-like" evidence="19">
    <location>
        <begin position="2680"/>
        <end position="2717"/>
    </location>
</feature>
<dbReference type="Pfam" id="PF02494">
    <property type="entry name" value="HYR"/>
    <property type="match status" value="1"/>
</dbReference>
<dbReference type="Pfam" id="PF02803">
    <property type="entry name" value="Thiolase_C"/>
    <property type="match status" value="1"/>
</dbReference>
<feature type="domain" description="EGF-like" evidence="19">
    <location>
        <begin position="2521"/>
        <end position="2556"/>
    </location>
</feature>
<dbReference type="CDD" id="cd00037">
    <property type="entry name" value="CLECT"/>
    <property type="match status" value="1"/>
</dbReference>
<dbReference type="SMART" id="SM01411">
    <property type="entry name" value="Ephrin_rec_like"/>
    <property type="match status" value="7"/>
</dbReference>
<dbReference type="GO" id="GO:0007399">
    <property type="term" value="P:nervous system development"/>
    <property type="evidence" value="ECO:0007669"/>
    <property type="project" value="UniProtKB-ARBA"/>
</dbReference>
<dbReference type="InterPro" id="IPR002155">
    <property type="entry name" value="Thiolase"/>
</dbReference>
<accession>A0AA39LIU0</accession>
<dbReference type="SUPFAM" id="SSF48726">
    <property type="entry name" value="Immunoglobulin"/>
    <property type="match status" value="1"/>
</dbReference>
<comment type="similarity">
    <text evidence="2">Belongs to the thiolase-like superfamily. Thiolase family.</text>
</comment>
<dbReference type="PROSITE" id="PS01186">
    <property type="entry name" value="EGF_2"/>
    <property type="match status" value="6"/>
</dbReference>
<feature type="disulfide bond" evidence="13">
    <location>
        <begin position="2668"/>
        <end position="2677"/>
    </location>
</feature>
<feature type="domain" description="Ig-like" evidence="22">
    <location>
        <begin position="1492"/>
        <end position="1587"/>
    </location>
</feature>
<dbReference type="Pfam" id="PF07645">
    <property type="entry name" value="EGF_CA"/>
    <property type="match status" value="1"/>
</dbReference>
<dbReference type="PROSITE" id="PS00737">
    <property type="entry name" value="THIOLASE_2"/>
    <property type="match status" value="1"/>
</dbReference>
<dbReference type="Gene3D" id="3.10.100.10">
    <property type="entry name" value="Mannose-Binding Protein A, subunit A"/>
    <property type="match status" value="1"/>
</dbReference>
<dbReference type="SUPFAM" id="SSF49899">
    <property type="entry name" value="Concanavalin A-like lectins/glucanases"/>
    <property type="match status" value="1"/>
</dbReference>
<evidence type="ECO:0000256" key="6">
    <source>
        <dbReference type="ARBA" id="ARBA00022692"/>
    </source>
</evidence>
<dbReference type="PROSITE" id="PS00098">
    <property type="entry name" value="THIOLASE_1"/>
    <property type="match status" value="1"/>
</dbReference>
<comment type="subcellular location">
    <subcellularLocation>
        <location evidence="1">Secreted</location>
    </subcellularLocation>
</comment>
<feature type="region of interest" description="Disordered" evidence="16">
    <location>
        <begin position="3669"/>
        <end position="3697"/>
    </location>
</feature>
<dbReference type="PROSITE" id="PS01209">
    <property type="entry name" value="LDLRA_1"/>
    <property type="match status" value="1"/>
</dbReference>
<evidence type="ECO:0000256" key="13">
    <source>
        <dbReference type="PROSITE-ProRule" id="PRU00076"/>
    </source>
</evidence>
<sequence>MSKSRIFVVGAKRTAFGTFGGKLKGQTATDLAEISSRAAIQAASINPENVDHVVMGNVLQTSADAPYLARHVGLRVGLPENVPAVTVNRLCGSGFEAIVQGCYQIVAGDASVVLAGGAENMSQAPFVVRGTRFGTALGSNVKFEDSLWSTVTDLHIKTPMGLTAEKLGAQYKVTRQEVDEFAHKSQQRWRLANNAGYFKAEIQPITQKTKKGEVVFDTDEHPRETTPEGLAKLPPVFQKDGVVTAGNASGISDGAASLVLADEASVQRLHLQPLARIVGWQTVGCDPSIMGIGPAPAIAELLKKASLKLEDIDLVEVNEAFAAQTLAVQRELKIESDKLNVNGGAIALGHPLGASGARISAHLAHELSFLYFLVSLAAAHADTSSCSDSSAFAFRKGALQLTCPKEWIQQGTSCFFLPALSLSWEEAALYCRQSENKASSPLTVSDLFIAKDLAQAFGAPNEFYWTGYYFEPSESPSVLFSSYSSTTIPLYSSIWAPNQPNLTYFEEIASNPLSNDTQCVVFNPNLCSETNFGWHLKPCTEKHRVICETFTCFDDDFRCKDNSACVPQSARCDGVQNCGDSSDEENCGKRSRACSGGDELSDETGEVTFLGKDVGLVGEALCQWTIQSPDDRSILLNFVALNTNGDDNIEIVEPFIQKEPQVIPTGRTSSWSSSTNHSILRVHTKAVEKLRLHFQYSQSDEQNCNAHITQWSGVLRTPILDGRQSTICRWTITNENKSPILLKLELFDISENDEFFIFDGGEKDGAALFTYSPETRNPGNVYISSKSVMVIIFSSSDQSKIGGGLRARYVQSCTNQKVEGDYGQIVVHSQKDQHCSLMLSPSVEATLYLDSQLLSDKDQIKVETDGIITPMENSFRLLKSVIVHTFARSSGFKATISFSQDCVLPSLPLNLNWMSTDGVKQNIPYRKSVRLKCLSDSMTMEGRPEIECALNGKWNFPLPMCFEENVPVCEVPFIHHGRITELQGMRLGAVLKYVCNYGYRPEHRSAECLCEAGGWSQKPECKKIECKKPEKQYGNTTLLNDSDDLNGTDDDDYEIGSVVHYECLNPLYISDRTIRICQPNGTWSKPDFQCKYKGCYAESVPYGSFNQTFVPIGHDDPIMCNSGCKYNNSAPICQNNQEWFPDQPHCDLSHACDQENTCKNGDCVPLRDGYVCQCHQGYRSTFDFKGCEDIDECQEHIDLCDEHCINTVGSYECSCPQGKVLYTGFVGDKIVDTAYLVPKRSCIEQRCSPPLVSYNTSEVFEVVSNGLYLSGSFVDYVCLNGAKNYSITCSSKGDWSPTNLSVDCQSSSKFCPKLTVPDRVDVYPIKSAYEAGSSVTFSCLSSNEYPHLLMIGPDKIYCNYDGKWVGLPPYCAIPSCQSLDNFNGTNGLFLFREPSSKLKPYSVGDVVSFACAAGYHLIGNSVAHCVDWRNPKWNATAPCCKARGCDVGSTVGDDLVASRDAVAIGEMVTFQCARPNYVLSDDQPRTCVSEVPHMLRDSKRTECIEPLSAEKYVMQNESFVLWCVLKPECSGYEVSWKKATQLMKTSKGSSSNLYYYYVHRAETSDQGSYACDVEDHLGTVVDSRIVDVFVDQLDVSESGRNWIDTIDLAETTYHPVVEDIMTRPWSGSDEWVQSERRWKFFSSTVGKRKQLVTPALPLRSDIIEVRFKLFVENSTHFNISYFASSESVDLQRDSDFKLITGIETAPHVEKTSRIQIEVSNSKYVWFRISTTGTGTARLSDFSVFHLYCPKLEIGQYIYDETIAASYFKQAVGVCGNGAKKVGPDEELRCSRHGTWIKPSKFISPCSCGDKGIDLHGECVKQGPTCYECNTMLGRKCSTSVARHCQAGQVCKTSIRITHTGLNVSKSCSSDCVSNYADYHKCIAGKENCNICCEDDYCNWMPESVSAVPQLFPALPTCLDQQPLKVECEKRVEVQVLRPHFFLPVELPWPKVIDNDPHYKIATDLPNVSNKPYYFDGSVKQFQWIVTDRDGHTVTCDVDVVYKDEVAPVMNCPRIVIDLVPNTISHNTTLRLPDIPVVDTSTVHFITSPQNGSTVLIDQPILVNVTAVDWFGNTKLCQFWYQAKVADCPVWIINDGDFLCTMTEGISVCYFQIGSRCLLSRPLKAIACKPGYGWRIIENSVEVEHFDQYPVLHVLPTCLAETEPSIAATVVFKSPDSLLGCINDSAKLLSVTNASLTECCSEINWTYVSMRESRSELMLTFLSDAKYETQLHSCSSLLSTSLSRRLSTIFCNRYFSHVTVNSHTVCPRGSGLDLNRRICVECKHGYYSVNNICEECPVNTYSNTAGATECVRCPLGTITKTAGSTTSLHCLETCQPGYFSADGFAPCTACAAGFYQPQKGATTCIACSSGMSTGTVGAAEMRQCRVICAPGHFSADGLFPCAACPTGFYQIKAGQMECTRCSLGTTTENYGATQATQCVANTCEAIGCYNNGTCEKEKCSCPLGYTDYRGEQCTTKVSPCNDEVLTNVSTACRNGGICSINSNGQGFCACAAGLHGKDCGSLEDKCTPGSCEHGTCLERFDGIFCLCDNGYHGLRCENAINPCDYVYQPCSEHGKCEMISAGYNGEYKCACEFPWSGERCEKLDGCDGNKCNEESKCVDVPWDRGYECFCDKGFFGPLCDEPIHYCDFTLCLNGGTCQEDEDDGYKCVCPEGYDGMVCQDRIDPCANSKCENGATCVNIQTGAYHCQCPDGFSGQFCEVKTDPCSVNADYCQHGGSCRSVGNLSYCDCTPNYFGINCEKVKTRDYNLYFTGDYATQRIVSRDMRSSFLREFTLCAWVRYETNTTLVDNRVIEAAPFLILGPYDGHRITEDVIVMDNIGAKVDGTRLNYTIKENEWRHICLRSPDSTNKKWAVLVDGLIKGTLAHPTVTSTSNYVMILLGESLDGHKKFVGEISFVQFYHRSLQDLEVSDMAYNCAKWMNYQKGLTLDWTQFSTVEHNNRAVLSLYPGICTSSGCLPGRVNCKKNRDSIPPTVIGCPKDIHVISPKRLTEVQWTPNKLEDMFTDNMFVTDFTYNYGSADTFSWGVHRVVYIARDAAGNVAECSFDVTVAPNSCIQPAHPNNGSVTFQSVGKSPSEMVAFVTCKNGSLYANEAPAFFTCDTMGRWNRYGFQDWRWSFPDCAEFRNPSQTITGFAITNGTCADNGYNSTDKLVRLIDQASKQFGGFCEDNDCVASQQLTTNTICEDNVGEGTRFKRAAEETVIRVNFTLLVNTTRKDVKAYIDSTVAEVYQNDTYEVDAPLFLCSESDFPLLFASQNLYSCVECVAGTFWNGYRCLQCPPDTYQSKTGQRSCIPCPNMTTTGYYKGAKSLGDCYTICDPGDFFNFNINNCTRCERGSYTSLRGQRMCTPCPDGYTTIKTGSTNATDCSQTCDPGYFMRPDGSCAPCAVGTYKPAGSMRCIPCKLNGLTTASTASTSADECNVINCPFGHYVSKHAHSPISPGTPLSKVCLPCKLGTYQDAMNKTECIKCPTGTTTITEGATSEERCGELGGCSPSEPQCAENHSCVFKKDKGFVCLADSIVTKVPDSSVAWYVWLIIGLAGAFLACVMLGSFAFLRLKYPALFSCCKNPQLKQMTTTSFYRTDPIASAEPSISTGTLSRQSVVVEEAQIEPDRERSQPPEDSNACAGSLPPMADVFNDIYTGLHKLAETGIDEEPYQRSPPPSMPQILPSPTFPRPRLTVETKRNRRNCFEYSMEHHDINTRREYDLDDLPSGHRIQYNASSFHYSVDQVGPYHYDSQFSSRAERRLEPQFPSIAERRLEAQFPSSTGAFDFGFGGSHCGSSRHMEELEKRIQGSSTLGSSFGNTQAHDVADDDDDDYFG</sequence>
<keyword evidence="15" id="KW-0768">Sushi</keyword>
<evidence type="ECO:0000256" key="7">
    <source>
        <dbReference type="ARBA" id="ARBA00022729"/>
    </source>
</evidence>
<comment type="caution">
    <text evidence="24">The sequence shown here is derived from an EMBL/GenBank/DDBJ whole genome shotgun (WGS) entry which is preliminary data.</text>
</comment>
<dbReference type="InterPro" id="IPR002172">
    <property type="entry name" value="LDrepeatLR_classA_rpt"/>
</dbReference>
<dbReference type="InterPro" id="IPR020613">
    <property type="entry name" value="Thiolase_CS"/>
</dbReference>
<dbReference type="SMART" id="SM00181">
    <property type="entry name" value="EGF"/>
    <property type="match status" value="13"/>
</dbReference>
<evidence type="ECO:0000259" key="19">
    <source>
        <dbReference type="PROSITE" id="PS50026"/>
    </source>
</evidence>
<feature type="disulfide bond" evidence="14">
    <location>
        <begin position="572"/>
        <end position="587"/>
    </location>
</feature>
<feature type="domain" description="Sushi" evidence="23">
    <location>
        <begin position="1245"/>
        <end position="1306"/>
    </location>
</feature>
<evidence type="ECO:0000256" key="5">
    <source>
        <dbReference type="ARBA" id="ARBA00022679"/>
    </source>
</evidence>
<dbReference type="InterPro" id="IPR001304">
    <property type="entry name" value="C-type_lectin-like"/>
</dbReference>
<dbReference type="InterPro" id="IPR049883">
    <property type="entry name" value="NOTCH1_EGF-like"/>
</dbReference>
<dbReference type="Pfam" id="PF00108">
    <property type="entry name" value="Thiolase_N"/>
    <property type="match status" value="1"/>
</dbReference>
<keyword evidence="8" id="KW-0677">Repeat</keyword>
<dbReference type="Proteomes" id="UP001175271">
    <property type="component" value="Unassembled WGS sequence"/>
</dbReference>
<dbReference type="GO" id="GO:0003985">
    <property type="term" value="F:acetyl-CoA C-acetyltransferase activity"/>
    <property type="evidence" value="ECO:0007669"/>
    <property type="project" value="TreeGrafter"/>
</dbReference>
<dbReference type="InterPro" id="IPR016187">
    <property type="entry name" value="CTDL_fold"/>
</dbReference>
<keyword evidence="17" id="KW-0472">Membrane</keyword>
<dbReference type="SUPFAM" id="SSF49854">
    <property type="entry name" value="Spermadhesin, CUB domain"/>
    <property type="match status" value="2"/>
</dbReference>
<evidence type="ECO:0000256" key="1">
    <source>
        <dbReference type="ARBA" id="ARBA00004613"/>
    </source>
</evidence>
<feature type="domain" description="EGF-like" evidence="19">
    <location>
        <begin position="2475"/>
        <end position="2519"/>
    </location>
</feature>
<feature type="compositionally biased region" description="Acidic residues" evidence="16">
    <location>
        <begin position="3827"/>
        <end position="3836"/>
    </location>
</feature>
<dbReference type="SMART" id="SM00034">
    <property type="entry name" value="CLECT"/>
    <property type="match status" value="1"/>
</dbReference>
<evidence type="ECO:0000313" key="25">
    <source>
        <dbReference type="Proteomes" id="UP001175271"/>
    </source>
</evidence>
<keyword evidence="4 13" id="KW-0245">EGF-like domain</keyword>
<evidence type="ECO:0000256" key="16">
    <source>
        <dbReference type="SAM" id="MobiDB-lite"/>
    </source>
</evidence>
<evidence type="ECO:0000259" key="18">
    <source>
        <dbReference type="PROSITE" id="PS01180"/>
    </source>
</evidence>
<keyword evidence="5" id="KW-0808">Transferase</keyword>
<keyword evidence="25" id="KW-1185">Reference proteome</keyword>
<keyword evidence="6 17" id="KW-0812">Transmembrane</keyword>
<evidence type="ECO:0000256" key="10">
    <source>
        <dbReference type="ARBA" id="ARBA00023157"/>
    </source>
</evidence>
<dbReference type="InterPro" id="IPR023415">
    <property type="entry name" value="LDLR_class-A_CS"/>
</dbReference>
<dbReference type="Pfam" id="PF00008">
    <property type="entry name" value="EGF"/>
    <property type="match status" value="2"/>
</dbReference>
<feature type="domain" description="Sushi" evidence="23">
    <location>
        <begin position="3069"/>
        <end position="3139"/>
    </location>
</feature>
<dbReference type="InterPro" id="IPR013783">
    <property type="entry name" value="Ig-like_fold"/>
</dbReference>
<dbReference type="CDD" id="cd00033">
    <property type="entry name" value="CCP"/>
    <property type="match status" value="4"/>
</dbReference>
<dbReference type="SUPFAM" id="SSF57424">
    <property type="entry name" value="LDL receptor-like module"/>
    <property type="match status" value="1"/>
</dbReference>
<dbReference type="Pfam" id="PF07699">
    <property type="entry name" value="Ephrin_rec_like"/>
    <property type="match status" value="7"/>
</dbReference>
<feature type="domain" description="HYR" evidence="21">
    <location>
        <begin position="2984"/>
        <end position="3068"/>
    </location>
</feature>
<dbReference type="InterPro" id="IPR000859">
    <property type="entry name" value="CUB_dom"/>
</dbReference>
<reference evidence="24" key="1">
    <citation type="submission" date="2023-06" db="EMBL/GenBank/DDBJ databases">
        <title>Genomic analysis of the entomopathogenic nematode Steinernema hermaphroditum.</title>
        <authorList>
            <person name="Schwarz E.M."/>
            <person name="Heppert J.K."/>
            <person name="Baniya A."/>
            <person name="Schwartz H.T."/>
            <person name="Tan C.-H."/>
            <person name="Antoshechkin I."/>
            <person name="Sternberg P.W."/>
            <person name="Goodrich-Blair H."/>
            <person name="Dillman A.R."/>
        </authorList>
    </citation>
    <scope>NUCLEOTIDE SEQUENCE</scope>
    <source>
        <strain evidence="24">PS9179</strain>
        <tissue evidence="24">Whole animal</tissue>
    </source>
</reference>
<dbReference type="PROSITE" id="PS50068">
    <property type="entry name" value="LDLRA_2"/>
    <property type="match status" value="1"/>
</dbReference>
<dbReference type="CDD" id="cd00112">
    <property type="entry name" value="LDLa"/>
    <property type="match status" value="1"/>
</dbReference>
<feature type="domain" description="Sushi" evidence="23">
    <location>
        <begin position="900"/>
        <end position="963"/>
    </location>
</feature>
<feature type="domain" description="Sushi" evidence="23">
    <location>
        <begin position="1309"/>
        <end position="1373"/>
    </location>
</feature>
<feature type="domain" description="CUB" evidence="18">
    <location>
        <begin position="704"/>
        <end position="812"/>
    </location>
</feature>
<dbReference type="InterPro" id="IPR020617">
    <property type="entry name" value="Thiolase_C"/>
</dbReference>
<feature type="disulfide bond" evidence="13">
    <location>
        <begin position="2546"/>
        <end position="2555"/>
    </location>
</feature>
<feature type="compositionally biased region" description="Basic and acidic residues" evidence="16">
    <location>
        <begin position="3799"/>
        <end position="3808"/>
    </location>
</feature>
<feature type="disulfide bond" evidence="13">
    <location>
        <begin position="2707"/>
        <end position="2716"/>
    </location>
</feature>
<dbReference type="GO" id="GO:0006635">
    <property type="term" value="P:fatty acid beta-oxidation"/>
    <property type="evidence" value="ECO:0007669"/>
    <property type="project" value="TreeGrafter"/>
</dbReference>
<dbReference type="PROSITE" id="PS50923">
    <property type="entry name" value="SUSHI"/>
    <property type="match status" value="7"/>
</dbReference>
<evidence type="ECO:0000256" key="15">
    <source>
        <dbReference type="PROSITE-ProRule" id="PRU00302"/>
    </source>
</evidence>
<dbReference type="Gene3D" id="2.60.120.290">
    <property type="entry name" value="Spermadhesin, CUB domain"/>
    <property type="match status" value="1"/>
</dbReference>
<dbReference type="PROSITE" id="PS50835">
    <property type="entry name" value="IG_LIKE"/>
    <property type="match status" value="1"/>
</dbReference>
<feature type="domain" description="Sushi" evidence="23">
    <location>
        <begin position="1374"/>
        <end position="1442"/>
    </location>
</feature>
<dbReference type="Gene3D" id="2.60.120.200">
    <property type="match status" value="1"/>
</dbReference>
<dbReference type="Pfam" id="PF00084">
    <property type="entry name" value="Sushi"/>
    <property type="match status" value="4"/>
</dbReference>
<dbReference type="InterPro" id="IPR007110">
    <property type="entry name" value="Ig-like_dom"/>
</dbReference>
<evidence type="ECO:0008006" key="26">
    <source>
        <dbReference type="Google" id="ProtNLM"/>
    </source>
</evidence>
<dbReference type="SUPFAM" id="SSF53901">
    <property type="entry name" value="Thiolase-like"/>
    <property type="match status" value="2"/>
</dbReference>
<evidence type="ECO:0000259" key="21">
    <source>
        <dbReference type="PROSITE" id="PS50825"/>
    </source>
</evidence>
<dbReference type="SMART" id="SM00192">
    <property type="entry name" value="LDLa"/>
    <property type="match status" value="1"/>
</dbReference>
<gene>
    <name evidence="24" type="ORF">QR680_002723</name>
</gene>
<dbReference type="Gene3D" id="2.10.70.10">
    <property type="entry name" value="Complement Module, domain 1"/>
    <property type="match status" value="5"/>
</dbReference>
<dbReference type="NCBIfam" id="TIGR01930">
    <property type="entry name" value="AcCoA-C-Actrans"/>
    <property type="match status" value="1"/>
</dbReference>
<organism evidence="24 25">
    <name type="scientific">Steinernema hermaphroditum</name>
    <dbReference type="NCBI Taxonomy" id="289476"/>
    <lineage>
        <taxon>Eukaryota</taxon>
        <taxon>Metazoa</taxon>
        <taxon>Ecdysozoa</taxon>
        <taxon>Nematoda</taxon>
        <taxon>Chromadorea</taxon>
        <taxon>Rhabditida</taxon>
        <taxon>Tylenchina</taxon>
        <taxon>Panagrolaimomorpha</taxon>
        <taxon>Strongyloidoidea</taxon>
        <taxon>Steinernematidae</taxon>
        <taxon>Steinernema</taxon>
    </lineage>
</organism>
<dbReference type="PROSITE" id="PS01180">
    <property type="entry name" value="CUB"/>
    <property type="match status" value="1"/>
</dbReference>
<dbReference type="InterPro" id="IPR003410">
    <property type="entry name" value="HYR_dom"/>
</dbReference>
<keyword evidence="10 13" id="KW-1015">Disulfide bond</keyword>
<name>A0AA39LIU0_9BILA</name>
<dbReference type="InterPro" id="IPR035914">
    <property type="entry name" value="Sperma_CUB_dom_sf"/>
</dbReference>
<dbReference type="InterPro" id="IPR013320">
    <property type="entry name" value="ConA-like_dom_sf"/>
</dbReference>
<dbReference type="SUPFAM" id="SSF57535">
    <property type="entry name" value="Complement control module/SCR domain"/>
    <property type="match status" value="5"/>
</dbReference>
<dbReference type="Gene3D" id="2.10.50.10">
    <property type="entry name" value="Tumor Necrosis Factor Receptor, subunit A, domain 2"/>
    <property type="match status" value="6"/>
</dbReference>
<dbReference type="GO" id="GO:0005509">
    <property type="term" value="F:calcium ion binding"/>
    <property type="evidence" value="ECO:0007669"/>
    <property type="project" value="InterPro"/>
</dbReference>
<dbReference type="InterPro" id="IPR000742">
    <property type="entry name" value="EGF"/>
</dbReference>
<dbReference type="PANTHER" id="PTHR18919">
    <property type="entry name" value="ACETYL-COA C-ACYLTRANSFERASE"/>
    <property type="match status" value="1"/>
</dbReference>
<feature type="disulfide bond" evidence="13">
    <location>
        <begin position="2747"/>
        <end position="2756"/>
    </location>
</feature>
<evidence type="ECO:0000256" key="4">
    <source>
        <dbReference type="ARBA" id="ARBA00022536"/>
    </source>
</evidence>
<feature type="domain" description="EGF-like" evidence="19">
    <location>
        <begin position="2641"/>
        <end position="2678"/>
    </location>
</feature>
<dbReference type="PROSITE" id="PS00022">
    <property type="entry name" value="EGF_1"/>
    <property type="match status" value="7"/>
</dbReference>
<dbReference type="InterPro" id="IPR018097">
    <property type="entry name" value="EGF_Ca-bd_CS"/>
</dbReference>
<dbReference type="Pfam" id="PF00057">
    <property type="entry name" value="Ldl_recept_a"/>
    <property type="match status" value="1"/>
</dbReference>
<dbReference type="SUPFAM" id="SSF57184">
    <property type="entry name" value="Growth factor receptor domain"/>
    <property type="match status" value="2"/>
</dbReference>
<feature type="disulfide bond" evidence="15">
    <location>
        <begin position="1063"/>
        <end position="1090"/>
    </location>
</feature>
<dbReference type="InterPro" id="IPR001881">
    <property type="entry name" value="EGF-like_Ca-bd_dom"/>
</dbReference>
<dbReference type="Gene3D" id="3.40.47.10">
    <property type="match status" value="2"/>
</dbReference>
<dbReference type="SMART" id="SM00042">
    <property type="entry name" value="CUB"/>
    <property type="match status" value="1"/>
</dbReference>
<feature type="disulfide bond" evidence="13">
    <location>
        <begin position="2610"/>
        <end position="2627"/>
    </location>
</feature>
<evidence type="ECO:0000313" key="24">
    <source>
        <dbReference type="EMBL" id="KAK0398720.1"/>
    </source>
</evidence>
<dbReference type="CDD" id="cd00751">
    <property type="entry name" value="thiolase"/>
    <property type="match status" value="1"/>
</dbReference>
<dbReference type="FunFam" id="3.40.47.10:FF:000010">
    <property type="entry name" value="Acetyl-CoA acetyltransferase (Thiolase)"/>
    <property type="match status" value="1"/>
</dbReference>
<dbReference type="FunFam" id="2.10.25.10:FF:000005">
    <property type="entry name" value="Fibrillin 2"/>
    <property type="match status" value="1"/>
</dbReference>
<dbReference type="EMBL" id="JAUCMV010000005">
    <property type="protein sequence ID" value="KAK0398720.1"/>
    <property type="molecule type" value="Genomic_DNA"/>
</dbReference>
<dbReference type="GO" id="GO:0005576">
    <property type="term" value="C:extracellular region"/>
    <property type="evidence" value="ECO:0007669"/>
    <property type="project" value="UniProtKB-SubCell"/>
</dbReference>
<feature type="domain" description="C-type lectin" evidence="20">
    <location>
        <begin position="410"/>
        <end position="548"/>
    </location>
</feature>
<dbReference type="InterPro" id="IPR016039">
    <property type="entry name" value="Thiolase-like"/>
</dbReference>
<evidence type="ECO:0000256" key="8">
    <source>
        <dbReference type="ARBA" id="ARBA00022737"/>
    </source>
</evidence>
<evidence type="ECO:0000256" key="14">
    <source>
        <dbReference type="PROSITE-ProRule" id="PRU00124"/>
    </source>
</evidence>
<dbReference type="SMART" id="SM00179">
    <property type="entry name" value="EGF_CA"/>
    <property type="match status" value="7"/>
</dbReference>
<dbReference type="FunFam" id="2.10.25.10:FF:000045">
    <property type="entry name" value="Slit guidance ligand 2"/>
    <property type="match status" value="1"/>
</dbReference>
<dbReference type="InterPro" id="IPR000436">
    <property type="entry name" value="Sushi_SCR_CCP_dom"/>
</dbReference>
<dbReference type="InterPro" id="IPR035976">
    <property type="entry name" value="Sushi/SCR/CCP_sf"/>
</dbReference>
<feature type="compositionally biased region" description="Polar residues" evidence="16">
    <location>
        <begin position="3809"/>
        <end position="3823"/>
    </location>
</feature>